<keyword evidence="4" id="KW-1185">Reference proteome</keyword>
<dbReference type="SUPFAM" id="SSF47413">
    <property type="entry name" value="lambda repressor-like DNA-binding domains"/>
    <property type="match status" value="1"/>
</dbReference>
<dbReference type="RefSeq" id="WP_064792329.1">
    <property type="nucleotide sequence ID" value="NZ_JAHZST010000031.1"/>
</dbReference>
<organism evidence="3 4">
    <name type="scientific">Shewanella nanhaiensis</name>
    <dbReference type="NCBI Taxonomy" id="2864872"/>
    <lineage>
        <taxon>Bacteria</taxon>
        <taxon>Pseudomonadati</taxon>
        <taxon>Pseudomonadota</taxon>
        <taxon>Gammaproteobacteria</taxon>
        <taxon>Alteromonadales</taxon>
        <taxon>Shewanellaceae</taxon>
        <taxon>Shewanella</taxon>
    </lineage>
</organism>
<protein>
    <submittedName>
        <fullName evidence="3">Helix-turn-helix domain-containing protein</fullName>
    </submittedName>
</protein>
<feature type="compositionally biased region" description="Low complexity" evidence="1">
    <location>
        <begin position="88"/>
        <end position="97"/>
    </location>
</feature>
<evidence type="ECO:0000313" key="4">
    <source>
        <dbReference type="Proteomes" id="UP001195963"/>
    </source>
</evidence>
<dbReference type="CDD" id="cd00093">
    <property type="entry name" value="HTH_XRE"/>
    <property type="match status" value="1"/>
</dbReference>
<dbReference type="EMBL" id="JAHZST010000031">
    <property type="protein sequence ID" value="MBW8186567.1"/>
    <property type="molecule type" value="Genomic_DNA"/>
</dbReference>
<dbReference type="InterPro" id="IPR001387">
    <property type="entry name" value="Cro/C1-type_HTH"/>
</dbReference>
<dbReference type="Proteomes" id="UP001195963">
    <property type="component" value="Unassembled WGS sequence"/>
</dbReference>
<sequence length="103" mass="11668">MKVTNSKQLSAYLKDARLNMKLSQSKVGNKVGIRQDTVSSFEQSPDSTKLETLFKILSALNLELDIKVRNPELAHSNVKDKPLDDHQAQATATAQNQEWKEEW</sequence>
<feature type="domain" description="HTH cro/C1-type" evidence="2">
    <location>
        <begin position="13"/>
        <end position="67"/>
    </location>
</feature>
<evidence type="ECO:0000313" key="3">
    <source>
        <dbReference type="EMBL" id="MBW8186567.1"/>
    </source>
</evidence>
<dbReference type="PROSITE" id="PS50943">
    <property type="entry name" value="HTH_CROC1"/>
    <property type="match status" value="1"/>
</dbReference>
<feature type="region of interest" description="Disordered" evidence="1">
    <location>
        <begin position="77"/>
        <end position="103"/>
    </location>
</feature>
<reference evidence="3 4" key="1">
    <citation type="submission" date="2021-07" db="EMBL/GenBank/DDBJ databases">
        <title>Shewanella sp. nov, isolated from SCS.</title>
        <authorList>
            <person name="Cao W.R."/>
        </authorList>
    </citation>
    <scope>NUCLEOTIDE SEQUENCE [LARGE SCALE GENOMIC DNA]</scope>
    <source>
        <strain evidence="3 4">NR704-98</strain>
    </source>
</reference>
<dbReference type="InterPro" id="IPR010982">
    <property type="entry name" value="Lambda_DNA-bd_dom_sf"/>
</dbReference>
<proteinExistence type="predicted"/>
<gene>
    <name evidence="3" type="ORF">K0625_23400</name>
</gene>
<name>A0ABS7EBV6_9GAMM</name>
<dbReference type="Pfam" id="PF01381">
    <property type="entry name" value="HTH_3"/>
    <property type="match status" value="1"/>
</dbReference>
<dbReference type="SMART" id="SM00530">
    <property type="entry name" value="HTH_XRE"/>
    <property type="match status" value="1"/>
</dbReference>
<feature type="compositionally biased region" description="Basic and acidic residues" evidence="1">
    <location>
        <begin position="77"/>
        <end position="87"/>
    </location>
</feature>
<evidence type="ECO:0000256" key="1">
    <source>
        <dbReference type="SAM" id="MobiDB-lite"/>
    </source>
</evidence>
<evidence type="ECO:0000259" key="2">
    <source>
        <dbReference type="PROSITE" id="PS50943"/>
    </source>
</evidence>
<dbReference type="Gene3D" id="1.10.260.40">
    <property type="entry name" value="lambda repressor-like DNA-binding domains"/>
    <property type="match status" value="1"/>
</dbReference>
<accession>A0ABS7EBV6</accession>
<comment type="caution">
    <text evidence="3">The sequence shown here is derived from an EMBL/GenBank/DDBJ whole genome shotgun (WGS) entry which is preliminary data.</text>
</comment>